<feature type="domain" description="Aspartate/ornithine carbamoyltransferase carbamoyl-P binding" evidence="13">
    <location>
        <begin position="31"/>
        <end position="180"/>
    </location>
</feature>
<dbReference type="GO" id="GO:0016597">
    <property type="term" value="F:amino acid binding"/>
    <property type="evidence" value="ECO:0007669"/>
    <property type="project" value="InterPro"/>
</dbReference>
<reference evidence="14" key="2">
    <citation type="submission" date="2023-06" db="EMBL/GenBank/DDBJ databases">
        <authorList>
            <consortium name="Lawrence Berkeley National Laboratory"/>
            <person name="Haridas S."/>
            <person name="Hensen N."/>
            <person name="Bonometti L."/>
            <person name="Westerberg I."/>
            <person name="Brannstrom I.O."/>
            <person name="Guillou S."/>
            <person name="Cros-Aarteil S."/>
            <person name="Calhoun S."/>
            <person name="Kuo A."/>
            <person name="Mondo S."/>
            <person name="Pangilinan J."/>
            <person name="Riley R."/>
            <person name="Labutti K."/>
            <person name="Andreopoulos B."/>
            <person name="Lipzen A."/>
            <person name="Chen C."/>
            <person name="Yanf M."/>
            <person name="Daum C."/>
            <person name="Ng V."/>
            <person name="Clum A."/>
            <person name="Steindorff A."/>
            <person name="Ohm R."/>
            <person name="Martin F."/>
            <person name="Silar P."/>
            <person name="Natvig D."/>
            <person name="Lalanne C."/>
            <person name="Gautier V."/>
            <person name="Ament-Velasquez S.L."/>
            <person name="Kruys A."/>
            <person name="Hutchinson M.I."/>
            <person name="Powell A.J."/>
            <person name="Barry K."/>
            <person name="Miller A.N."/>
            <person name="Grigoriev I.V."/>
            <person name="Debuchy R."/>
            <person name="Gladieux P."/>
            <person name="Thoren M.H."/>
            <person name="Johannesson H."/>
        </authorList>
    </citation>
    <scope>NUCLEOTIDE SEQUENCE</scope>
    <source>
        <strain evidence="14">CBS 168.71</strain>
    </source>
</reference>
<name>A0AAE0HBB1_9PEZI</name>
<dbReference type="Proteomes" id="UP001278766">
    <property type="component" value="Unassembled WGS sequence"/>
</dbReference>
<dbReference type="GO" id="GO:0005739">
    <property type="term" value="C:mitochondrion"/>
    <property type="evidence" value="ECO:0007669"/>
    <property type="project" value="TreeGrafter"/>
</dbReference>
<comment type="pathway">
    <text evidence="1">Amino-acid biosynthesis; L-arginine biosynthesis; L-arginine from L-ornithine and carbamoyl phosphate: step 1/3.</text>
</comment>
<dbReference type="PANTHER" id="PTHR45753">
    <property type="entry name" value="ORNITHINE CARBAMOYLTRANSFERASE, MITOCHONDRIAL"/>
    <property type="match status" value="1"/>
</dbReference>
<dbReference type="PRINTS" id="PR00102">
    <property type="entry name" value="OTCASE"/>
</dbReference>
<evidence type="ECO:0000259" key="12">
    <source>
        <dbReference type="Pfam" id="PF00185"/>
    </source>
</evidence>
<accession>A0AAE0HBB1</accession>
<keyword evidence="15" id="KW-1185">Reference proteome</keyword>
<dbReference type="RefSeq" id="XP_062656879.1">
    <property type="nucleotide sequence ID" value="XM_062804373.1"/>
</dbReference>
<evidence type="ECO:0000256" key="8">
    <source>
        <dbReference type="ARBA" id="ARBA00022679"/>
    </source>
</evidence>
<gene>
    <name evidence="14" type="ORF">B0H64DRAFT_404147</name>
</gene>
<dbReference type="Pfam" id="PF02729">
    <property type="entry name" value="OTCace_N"/>
    <property type="match status" value="1"/>
</dbReference>
<evidence type="ECO:0000256" key="1">
    <source>
        <dbReference type="ARBA" id="ARBA00004975"/>
    </source>
</evidence>
<dbReference type="PRINTS" id="PR00100">
    <property type="entry name" value="AOTCASE"/>
</dbReference>
<organism evidence="14 15">
    <name type="scientific">Chaetomium fimeti</name>
    <dbReference type="NCBI Taxonomy" id="1854472"/>
    <lineage>
        <taxon>Eukaryota</taxon>
        <taxon>Fungi</taxon>
        <taxon>Dikarya</taxon>
        <taxon>Ascomycota</taxon>
        <taxon>Pezizomycotina</taxon>
        <taxon>Sordariomycetes</taxon>
        <taxon>Sordariomycetidae</taxon>
        <taxon>Sordariales</taxon>
        <taxon>Chaetomiaceae</taxon>
        <taxon>Chaetomium</taxon>
    </lineage>
</organism>
<dbReference type="InterPro" id="IPR002292">
    <property type="entry name" value="Orn/put_carbamltrans"/>
</dbReference>
<keyword evidence="8 11" id="KW-0808">Transferase</keyword>
<evidence type="ECO:0000313" key="15">
    <source>
        <dbReference type="Proteomes" id="UP001278766"/>
    </source>
</evidence>
<dbReference type="PROSITE" id="PS00097">
    <property type="entry name" value="CARBAMOYLTRANSFERASE"/>
    <property type="match status" value="1"/>
</dbReference>
<dbReference type="Pfam" id="PF00185">
    <property type="entry name" value="OTCace"/>
    <property type="match status" value="1"/>
</dbReference>
<dbReference type="FunFam" id="3.40.50.1370:FF:000009">
    <property type="entry name" value="Ornithine carbamoyltransferase, mitochondrial"/>
    <property type="match status" value="1"/>
</dbReference>
<evidence type="ECO:0000256" key="7">
    <source>
        <dbReference type="ARBA" id="ARBA00022605"/>
    </source>
</evidence>
<evidence type="ECO:0000256" key="6">
    <source>
        <dbReference type="ARBA" id="ARBA00022571"/>
    </source>
</evidence>
<sequence>MSMFSRAACRTLKSAMAHPQTRSLSSASGPRHLLSISDLSPAELTKLVLNASSHKAAVKAAFAAGQQPPKPLHGALTGKTVAMMFNKRSTRTRVSTEAAVQMMSGHPMFLGKDDIQLGVNESLYDTSVVISSMTSCMVARVGAHKEVADLAAHSSVPVINALSSDYHPLQTIADFQTIHESFPARTPTGASLGLEGLKVAWVGDSNNVLFDLAIGCVKMGLDIAVASPAGYGIPAAMKQVILAAGEGVASPGQLAETHVPEEAIKDADILVTDTWVSMGQEEESQKRLKAFAGYQITNELAKRGGAKPDWKFMHCLPRHPEEVDDEVFYGSRSLVFPEAENRLWAAAAALEAFVVNKGKIL</sequence>
<evidence type="ECO:0000256" key="5">
    <source>
        <dbReference type="ARBA" id="ARBA00021536"/>
    </source>
</evidence>
<evidence type="ECO:0000256" key="4">
    <source>
        <dbReference type="ARBA" id="ARBA00013007"/>
    </source>
</evidence>
<dbReference type="PANTHER" id="PTHR45753:SF3">
    <property type="entry name" value="ORNITHINE TRANSCARBAMYLASE, MITOCHONDRIAL"/>
    <property type="match status" value="1"/>
</dbReference>
<evidence type="ECO:0000256" key="10">
    <source>
        <dbReference type="ARBA" id="ARBA00048772"/>
    </source>
</evidence>
<dbReference type="InterPro" id="IPR006132">
    <property type="entry name" value="Asp/Orn_carbamoyltranf_P-bd"/>
</dbReference>
<dbReference type="Gene3D" id="3.40.50.1370">
    <property type="entry name" value="Aspartate/ornithine carbamoyltransferase"/>
    <property type="match status" value="2"/>
</dbReference>
<dbReference type="InterPro" id="IPR036901">
    <property type="entry name" value="Asp/Orn_carbamoylTrfase_sf"/>
</dbReference>
<dbReference type="GO" id="GO:0019240">
    <property type="term" value="P:citrulline biosynthetic process"/>
    <property type="evidence" value="ECO:0007669"/>
    <property type="project" value="TreeGrafter"/>
</dbReference>
<evidence type="ECO:0000313" key="14">
    <source>
        <dbReference type="EMBL" id="KAK3293365.1"/>
    </source>
</evidence>
<keyword evidence="6" id="KW-0055">Arginine biosynthesis</keyword>
<keyword evidence="7" id="KW-0028">Amino-acid biosynthesis</keyword>
<evidence type="ECO:0000256" key="3">
    <source>
        <dbReference type="ARBA" id="ARBA00011233"/>
    </source>
</evidence>
<dbReference type="EMBL" id="JAUEPN010000006">
    <property type="protein sequence ID" value="KAK3293365.1"/>
    <property type="molecule type" value="Genomic_DNA"/>
</dbReference>
<protein>
    <recommendedName>
        <fullName evidence="5">Ornithine carbamoyltransferase, mitochondrial</fullName>
        <ecNumber evidence="4">2.1.3.3</ecNumber>
    </recommendedName>
    <alternativeName>
        <fullName evidence="9">Ornithine transcarbamylase</fullName>
    </alternativeName>
</protein>
<dbReference type="SUPFAM" id="SSF53671">
    <property type="entry name" value="Aspartate/ornithine carbamoyltransferase"/>
    <property type="match status" value="1"/>
</dbReference>
<dbReference type="InterPro" id="IPR006131">
    <property type="entry name" value="Asp_carbamoyltransf_Asp/Orn-bd"/>
</dbReference>
<dbReference type="GO" id="GO:0004585">
    <property type="term" value="F:ornithine carbamoyltransferase activity"/>
    <property type="evidence" value="ECO:0007669"/>
    <property type="project" value="UniProtKB-EC"/>
</dbReference>
<reference evidence="14" key="1">
    <citation type="journal article" date="2023" name="Mol. Phylogenet. Evol.">
        <title>Genome-scale phylogeny and comparative genomics of the fungal order Sordariales.</title>
        <authorList>
            <person name="Hensen N."/>
            <person name="Bonometti L."/>
            <person name="Westerberg I."/>
            <person name="Brannstrom I.O."/>
            <person name="Guillou S."/>
            <person name="Cros-Aarteil S."/>
            <person name="Calhoun S."/>
            <person name="Haridas S."/>
            <person name="Kuo A."/>
            <person name="Mondo S."/>
            <person name="Pangilinan J."/>
            <person name="Riley R."/>
            <person name="LaButti K."/>
            <person name="Andreopoulos B."/>
            <person name="Lipzen A."/>
            <person name="Chen C."/>
            <person name="Yan M."/>
            <person name="Daum C."/>
            <person name="Ng V."/>
            <person name="Clum A."/>
            <person name="Steindorff A."/>
            <person name="Ohm R.A."/>
            <person name="Martin F."/>
            <person name="Silar P."/>
            <person name="Natvig D.O."/>
            <person name="Lalanne C."/>
            <person name="Gautier V."/>
            <person name="Ament-Velasquez S.L."/>
            <person name="Kruys A."/>
            <person name="Hutchinson M.I."/>
            <person name="Powell A.J."/>
            <person name="Barry K."/>
            <person name="Miller A.N."/>
            <person name="Grigoriev I.V."/>
            <person name="Debuchy R."/>
            <person name="Gladieux P."/>
            <person name="Hiltunen Thoren M."/>
            <person name="Johannesson H."/>
        </authorList>
    </citation>
    <scope>NUCLEOTIDE SEQUENCE</scope>
    <source>
        <strain evidence="14">CBS 168.71</strain>
    </source>
</reference>
<comment type="subunit">
    <text evidence="3">Homotrimer.</text>
</comment>
<dbReference type="GO" id="GO:0042450">
    <property type="term" value="P:L-arginine biosynthetic process via ornithine"/>
    <property type="evidence" value="ECO:0007669"/>
    <property type="project" value="TreeGrafter"/>
</dbReference>
<proteinExistence type="inferred from homology"/>
<dbReference type="FunFam" id="3.40.50.1370:FF:000017">
    <property type="entry name" value="Ornithine carbamoyltransferase"/>
    <property type="match status" value="1"/>
</dbReference>
<comment type="caution">
    <text evidence="14">The sequence shown here is derived from an EMBL/GenBank/DDBJ whole genome shotgun (WGS) entry which is preliminary data.</text>
</comment>
<feature type="domain" description="Aspartate/ornithine carbamoyltransferase Asp/Orn-binding" evidence="12">
    <location>
        <begin position="195"/>
        <end position="351"/>
    </location>
</feature>
<dbReference type="AlphaFoldDB" id="A0AAE0HBB1"/>
<comment type="catalytic activity">
    <reaction evidence="10">
        <text>carbamoyl phosphate + L-ornithine = L-citrulline + phosphate + H(+)</text>
        <dbReference type="Rhea" id="RHEA:19513"/>
        <dbReference type="ChEBI" id="CHEBI:15378"/>
        <dbReference type="ChEBI" id="CHEBI:43474"/>
        <dbReference type="ChEBI" id="CHEBI:46911"/>
        <dbReference type="ChEBI" id="CHEBI:57743"/>
        <dbReference type="ChEBI" id="CHEBI:58228"/>
        <dbReference type="EC" id="2.1.3.3"/>
    </reaction>
</comment>
<comment type="similarity">
    <text evidence="2">Belongs to the aspartate/ornithine carbamoyltransferase superfamily. OTCase family.</text>
</comment>
<evidence type="ECO:0000256" key="9">
    <source>
        <dbReference type="ARBA" id="ARBA00033269"/>
    </source>
</evidence>
<evidence type="ECO:0000256" key="11">
    <source>
        <dbReference type="RuleBase" id="RU003634"/>
    </source>
</evidence>
<dbReference type="InterPro" id="IPR006130">
    <property type="entry name" value="Asp/Orn_carbamoylTrfase"/>
</dbReference>
<dbReference type="GeneID" id="87841321"/>
<evidence type="ECO:0000256" key="2">
    <source>
        <dbReference type="ARBA" id="ARBA00007805"/>
    </source>
</evidence>
<evidence type="ECO:0000259" key="13">
    <source>
        <dbReference type="Pfam" id="PF02729"/>
    </source>
</evidence>
<dbReference type="NCBIfam" id="TIGR00658">
    <property type="entry name" value="orni_carb_tr"/>
    <property type="match status" value="1"/>
</dbReference>
<dbReference type="EC" id="2.1.3.3" evidence="4"/>